<accession>A0A317YH22</accession>
<gene>
    <name evidence="1" type="ORF">Zm00014a_044569</name>
</gene>
<name>A0A317YH22_MAIZE</name>
<evidence type="ECO:0000313" key="1">
    <source>
        <dbReference type="EMBL" id="PWZ57863.1"/>
    </source>
</evidence>
<dbReference type="EMBL" id="NCVQ01000001">
    <property type="protein sequence ID" value="PWZ57863.1"/>
    <property type="molecule type" value="Genomic_DNA"/>
</dbReference>
<dbReference type="Proteomes" id="UP000251960">
    <property type="component" value="Chromosome 1"/>
</dbReference>
<reference evidence="1" key="1">
    <citation type="journal article" date="2018" name="Nat. Genet.">
        <title>Extensive intraspecific gene order and gene structural variations between Mo17 and other maize genomes.</title>
        <authorList>
            <person name="Sun S."/>
            <person name="Zhou Y."/>
            <person name="Chen J."/>
            <person name="Shi J."/>
            <person name="Zhao H."/>
            <person name="Zhao H."/>
            <person name="Song W."/>
            <person name="Zhang M."/>
            <person name="Cui Y."/>
            <person name="Dong X."/>
            <person name="Liu H."/>
            <person name="Ma X."/>
            <person name="Jiao Y."/>
            <person name="Wang B."/>
            <person name="Wei X."/>
            <person name="Stein J.C."/>
            <person name="Glaubitz J.C."/>
            <person name="Lu F."/>
            <person name="Yu G."/>
            <person name="Liang C."/>
            <person name="Fengler K."/>
            <person name="Li B."/>
            <person name="Rafalski A."/>
            <person name="Schnable P.S."/>
            <person name="Ware D.H."/>
            <person name="Buckler E.S."/>
            <person name="Lai J."/>
        </authorList>
    </citation>
    <scope>NUCLEOTIDE SEQUENCE [LARGE SCALE GENOMIC DNA]</scope>
    <source>
        <tissue evidence="1">Seedling</tissue>
    </source>
</reference>
<proteinExistence type="predicted"/>
<comment type="caution">
    <text evidence="1">The sequence shown here is derived from an EMBL/GenBank/DDBJ whole genome shotgun (WGS) entry which is preliminary data.</text>
</comment>
<protein>
    <submittedName>
        <fullName evidence="1">Uncharacterized protein</fullName>
    </submittedName>
</protein>
<dbReference type="AlphaFoldDB" id="A0A317YH22"/>
<organism evidence="1">
    <name type="scientific">Zea mays</name>
    <name type="common">Maize</name>
    <dbReference type="NCBI Taxonomy" id="4577"/>
    <lineage>
        <taxon>Eukaryota</taxon>
        <taxon>Viridiplantae</taxon>
        <taxon>Streptophyta</taxon>
        <taxon>Embryophyta</taxon>
        <taxon>Tracheophyta</taxon>
        <taxon>Spermatophyta</taxon>
        <taxon>Magnoliopsida</taxon>
        <taxon>Liliopsida</taxon>
        <taxon>Poales</taxon>
        <taxon>Poaceae</taxon>
        <taxon>PACMAD clade</taxon>
        <taxon>Panicoideae</taxon>
        <taxon>Andropogonodae</taxon>
        <taxon>Andropogoneae</taxon>
        <taxon>Tripsacinae</taxon>
        <taxon>Zea</taxon>
    </lineage>
</organism>
<sequence length="71" mass="7691">MDLSHALTSSSDDETRALGTLLDEFNNAFSIGDIVDAYIKANDDVNKDPNDVEPSVAANLNRPSTFIASYQ</sequence>